<comment type="domain">
    <text evidence="9">Possesses an unusual extended V-shaped dimeric structure with each monomer consisting of three distinct domains arranged along a curved 'spinal' alpha-helix. The N-terminal catalytic domain specifically recognizes the glutamate moiety of the substrate. The second domain is the NADPH-binding domain, and the third C-terminal domain is responsible for dimerization.</text>
</comment>
<dbReference type="EC" id="1.2.1.70" evidence="3 9"/>
<dbReference type="Pfam" id="PF05201">
    <property type="entry name" value="GlutR_N"/>
    <property type="match status" value="1"/>
</dbReference>
<feature type="binding site" evidence="9">
    <location>
        <position position="118"/>
    </location>
    <ligand>
        <name>substrate</name>
    </ligand>
</feature>
<reference evidence="18" key="1">
    <citation type="submission" date="2019-05" db="EMBL/GenBank/DDBJ databases">
        <title>Complete genome sequencing of Dialister sp. strain 5BBH33.</title>
        <authorList>
            <person name="Sakamoto M."/>
            <person name="Murakami T."/>
            <person name="Mori H."/>
        </authorList>
    </citation>
    <scope>NUCLEOTIDE SEQUENCE [LARGE SCALE GENOMIC DNA]</scope>
    <source>
        <strain evidence="18">5BBH33</strain>
    </source>
</reference>
<comment type="caution">
    <text evidence="9">Lacks conserved residue(s) required for the propagation of feature annotation.</text>
</comment>
<dbReference type="SUPFAM" id="SSF51735">
    <property type="entry name" value="NAD(P)-binding Rossmann-fold domains"/>
    <property type="match status" value="1"/>
</dbReference>
<dbReference type="GO" id="GO:0019353">
    <property type="term" value="P:protoporphyrinogen IX biosynthetic process from glutamate"/>
    <property type="evidence" value="ECO:0007669"/>
    <property type="project" value="TreeGrafter"/>
</dbReference>
<feature type="domain" description="Glutamyl-tRNA reductase N-terminal" evidence="16">
    <location>
        <begin position="6"/>
        <end position="154"/>
    </location>
</feature>
<evidence type="ECO:0000256" key="5">
    <source>
        <dbReference type="ARBA" id="ARBA00023002"/>
    </source>
</evidence>
<dbReference type="InterPro" id="IPR036453">
    <property type="entry name" value="GluRdtase_dimer_dom_sf"/>
</dbReference>
<dbReference type="Gene3D" id="3.30.460.30">
    <property type="entry name" value="Glutamyl-tRNA reductase, N-terminal domain"/>
    <property type="match status" value="1"/>
</dbReference>
<keyword evidence="6 9" id="KW-0627">Porphyrin biosynthesis</keyword>
<evidence type="ECO:0000256" key="4">
    <source>
        <dbReference type="ARBA" id="ARBA00022857"/>
    </source>
</evidence>
<feature type="binding site" evidence="9">
    <location>
        <position position="107"/>
    </location>
    <ligand>
        <name>substrate</name>
    </ligand>
</feature>
<comment type="pathway">
    <text evidence="1 9 13">Porphyrin-containing compound metabolism; protoporphyrin-IX biosynthesis; 5-aminolevulinate from L-glutamyl-tRNA(Glu): step 1/2.</text>
</comment>
<dbReference type="InterPro" id="IPR015896">
    <property type="entry name" value="4pyrrol_synth_GluRdtase_dimer"/>
</dbReference>
<dbReference type="SUPFAM" id="SSF69742">
    <property type="entry name" value="Glutamyl tRNA-reductase catalytic, N-terminal domain"/>
    <property type="match status" value="1"/>
</dbReference>
<evidence type="ECO:0000259" key="15">
    <source>
        <dbReference type="Pfam" id="PF01488"/>
    </source>
</evidence>
<comment type="function">
    <text evidence="9">Catalyzes the NADPH-dependent reduction of glutamyl-tRNA(Glu) to glutamate 1-semialdehyde (GSA).</text>
</comment>
<dbReference type="InterPro" id="IPR036343">
    <property type="entry name" value="GluRdtase_N_sf"/>
</dbReference>
<dbReference type="InterPro" id="IPR000343">
    <property type="entry name" value="4pyrrol_synth_GluRdtase"/>
</dbReference>
<evidence type="ECO:0000256" key="1">
    <source>
        <dbReference type="ARBA" id="ARBA00005059"/>
    </source>
</evidence>
<dbReference type="InterPro" id="IPR036291">
    <property type="entry name" value="NAD(P)-bd_dom_sf"/>
</dbReference>
<evidence type="ECO:0000256" key="11">
    <source>
        <dbReference type="PIRSR" id="PIRSR000445-3"/>
    </source>
</evidence>
<dbReference type="Proteomes" id="UP000320585">
    <property type="component" value="Chromosome"/>
</dbReference>
<evidence type="ECO:0000256" key="8">
    <source>
        <dbReference type="ARBA" id="ARBA00068659"/>
    </source>
</evidence>
<evidence type="ECO:0000256" key="13">
    <source>
        <dbReference type="RuleBase" id="RU000584"/>
    </source>
</evidence>
<dbReference type="GO" id="GO:0008883">
    <property type="term" value="F:glutamyl-tRNA reductase activity"/>
    <property type="evidence" value="ECO:0007669"/>
    <property type="project" value="UniProtKB-UniRule"/>
</dbReference>
<keyword evidence="4 9" id="KW-0521">NADP</keyword>
<dbReference type="InterPro" id="IPR015895">
    <property type="entry name" value="4pyrrol_synth_GluRdtase_N"/>
</dbReference>
<evidence type="ECO:0000259" key="14">
    <source>
        <dbReference type="Pfam" id="PF00745"/>
    </source>
</evidence>
<dbReference type="OrthoDB" id="110209at2"/>
<dbReference type="PANTHER" id="PTHR43013:SF1">
    <property type="entry name" value="GLUTAMYL-TRNA REDUCTASE"/>
    <property type="match status" value="1"/>
</dbReference>
<dbReference type="AlphaFoldDB" id="A0A8D5A5R5"/>
<evidence type="ECO:0000256" key="10">
    <source>
        <dbReference type="PIRSR" id="PIRSR000445-1"/>
    </source>
</evidence>
<dbReference type="PANTHER" id="PTHR43013">
    <property type="entry name" value="GLUTAMYL-TRNA REDUCTASE"/>
    <property type="match status" value="1"/>
</dbReference>
<feature type="binding site" evidence="9 11">
    <location>
        <begin position="187"/>
        <end position="192"/>
    </location>
    <ligand>
        <name>NADP(+)</name>
        <dbReference type="ChEBI" id="CHEBI:58349"/>
    </ligand>
</feature>
<organism evidence="17 18">
    <name type="scientific">Dialister hominis</name>
    <dbReference type="NCBI Taxonomy" id="2582419"/>
    <lineage>
        <taxon>Bacteria</taxon>
        <taxon>Bacillati</taxon>
        <taxon>Bacillota</taxon>
        <taxon>Negativicutes</taxon>
        <taxon>Veillonellales</taxon>
        <taxon>Veillonellaceae</taxon>
        <taxon>Dialister</taxon>
    </lineage>
</organism>
<proteinExistence type="inferred from homology"/>
<evidence type="ECO:0000313" key="18">
    <source>
        <dbReference type="Proteomes" id="UP000320585"/>
    </source>
</evidence>
<protein>
    <recommendedName>
        <fullName evidence="8 9">Glutamyl-tRNA reductase</fullName>
        <shortName evidence="9">GluTR</shortName>
        <ecNumber evidence="3 9">1.2.1.70</ecNumber>
    </recommendedName>
</protein>
<keyword evidence="18" id="KW-1185">Reference proteome</keyword>
<evidence type="ECO:0000256" key="7">
    <source>
        <dbReference type="ARBA" id="ARBA00047464"/>
    </source>
</evidence>
<dbReference type="Pfam" id="PF00745">
    <property type="entry name" value="GlutR_dimer"/>
    <property type="match status" value="1"/>
</dbReference>
<feature type="domain" description="Tetrapyrrole biosynthesis glutamyl-tRNA reductase dimerisation" evidence="14">
    <location>
        <begin position="318"/>
        <end position="417"/>
    </location>
</feature>
<dbReference type="PIRSF" id="PIRSF000445">
    <property type="entry name" value="4pyrrol_synth_GluRdtase"/>
    <property type="match status" value="1"/>
</dbReference>
<keyword evidence="5 9" id="KW-0560">Oxidoreductase</keyword>
<comment type="miscellaneous">
    <text evidence="9">During catalysis, the active site Cys acts as a nucleophile attacking the alpha-carbonyl group of tRNA-bound glutamate with the formation of a thioester intermediate between enzyme and glutamate, and the concomitant release of tRNA(Glu). The thioester intermediate is finally reduced by direct hydride transfer from NADPH, to form the product GSA.</text>
</comment>
<dbReference type="UniPathway" id="UPA00251">
    <property type="reaction ID" value="UER00316"/>
</dbReference>
<feature type="binding site" evidence="9">
    <location>
        <begin position="49"/>
        <end position="52"/>
    </location>
    <ligand>
        <name>substrate</name>
    </ligand>
</feature>
<accession>A0A8D5A5R5</accession>
<dbReference type="CDD" id="cd05213">
    <property type="entry name" value="NAD_bind_Glutamyl_tRNA_reduct"/>
    <property type="match status" value="1"/>
</dbReference>
<feature type="active site" description="Nucleophile" evidence="9 10">
    <location>
        <position position="50"/>
    </location>
</feature>
<comment type="subunit">
    <text evidence="9">Homodimer.</text>
</comment>
<evidence type="ECO:0000256" key="2">
    <source>
        <dbReference type="ARBA" id="ARBA00005916"/>
    </source>
</evidence>
<dbReference type="HAMAP" id="MF_00087">
    <property type="entry name" value="Glu_tRNA_reductase"/>
    <property type="match status" value="1"/>
</dbReference>
<evidence type="ECO:0000313" key="17">
    <source>
        <dbReference type="EMBL" id="BBK24775.1"/>
    </source>
</evidence>
<dbReference type="NCBIfam" id="TIGR01035">
    <property type="entry name" value="hemA"/>
    <property type="match status" value="1"/>
</dbReference>
<dbReference type="KEGG" id="dho:Dia5BBH33_07100"/>
<evidence type="ECO:0000256" key="9">
    <source>
        <dbReference type="HAMAP-Rule" id="MF_00087"/>
    </source>
</evidence>
<dbReference type="FunFam" id="3.40.50.720:FF:000031">
    <property type="entry name" value="Glutamyl-tRNA reductase"/>
    <property type="match status" value="1"/>
</dbReference>
<evidence type="ECO:0000259" key="16">
    <source>
        <dbReference type="Pfam" id="PF05201"/>
    </source>
</evidence>
<name>A0A8D5A5R5_9FIRM</name>
<evidence type="ECO:0000256" key="6">
    <source>
        <dbReference type="ARBA" id="ARBA00023244"/>
    </source>
</evidence>
<dbReference type="EMBL" id="AP019697">
    <property type="protein sequence ID" value="BBK24775.1"/>
    <property type="molecule type" value="Genomic_DNA"/>
</dbReference>
<evidence type="ECO:0000256" key="3">
    <source>
        <dbReference type="ARBA" id="ARBA00012970"/>
    </source>
</evidence>
<dbReference type="InterPro" id="IPR006151">
    <property type="entry name" value="Shikm_DH/Glu-tRNA_Rdtase"/>
</dbReference>
<dbReference type="RefSeq" id="WP_108849817.1">
    <property type="nucleotide sequence ID" value="NZ_DAWCBH010000216.1"/>
</dbReference>
<feature type="domain" description="Quinate/shikimate 5-dehydrogenase/glutamyl-tRNA reductase" evidence="15">
    <location>
        <begin position="169"/>
        <end position="304"/>
    </location>
</feature>
<gene>
    <name evidence="9 17" type="primary">hemA</name>
    <name evidence="17" type="ORF">Dia5BBH33_07100</name>
</gene>
<evidence type="ECO:0000256" key="12">
    <source>
        <dbReference type="PIRSR" id="PIRSR000445-4"/>
    </source>
</evidence>
<dbReference type="FunFam" id="3.30.460.30:FF:000001">
    <property type="entry name" value="Glutamyl-tRNA reductase"/>
    <property type="match status" value="1"/>
</dbReference>
<comment type="catalytic activity">
    <reaction evidence="7 9 13">
        <text>(S)-4-amino-5-oxopentanoate + tRNA(Glu) + NADP(+) = L-glutamyl-tRNA(Glu) + NADPH + H(+)</text>
        <dbReference type="Rhea" id="RHEA:12344"/>
        <dbReference type="Rhea" id="RHEA-COMP:9663"/>
        <dbReference type="Rhea" id="RHEA-COMP:9680"/>
        <dbReference type="ChEBI" id="CHEBI:15378"/>
        <dbReference type="ChEBI" id="CHEBI:57501"/>
        <dbReference type="ChEBI" id="CHEBI:57783"/>
        <dbReference type="ChEBI" id="CHEBI:58349"/>
        <dbReference type="ChEBI" id="CHEBI:78442"/>
        <dbReference type="ChEBI" id="CHEBI:78520"/>
        <dbReference type="EC" id="1.2.1.70"/>
    </reaction>
</comment>
<dbReference type="Gene3D" id="3.40.50.720">
    <property type="entry name" value="NAD(P)-binding Rossmann-like Domain"/>
    <property type="match status" value="1"/>
</dbReference>
<dbReference type="SUPFAM" id="SSF69075">
    <property type="entry name" value="Glutamyl tRNA-reductase dimerization domain"/>
    <property type="match status" value="1"/>
</dbReference>
<dbReference type="GO" id="GO:0050661">
    <property type="term" value="F:NADP binding"/>
    <property type="evidence" value="ECO:0007669"/>
    <property type="project" value="InterPro"/>
</dbReference>
<feature type="site" description="Important for activity" evidence="9 12">
    <location>
        <position position="97"/>
    </location>
</feature>
<dbReference type="Pfam" id="PF01488">
    <property type="entry name" value="Shikimate_DH"/>
    <property type="match status" value="1"/>
</dbReference>
<comment type="similarity">
    <text evidence="2 9 13">Belongs to the glutamyl-tRNA reductase family.</text>
</comment>
<sequence length="427" mass="47826">MRLVVLGLNHKTVPVTIREQFAVSEESARSGLRHLDEQSGINEAVILSTCNRTEIYAVLGDAGSREGLMKFFLALSGNSESRDEYFFYYEGEECIRHLFEVASGLDSMVIGEGGILNQIKTAYTLALAEKATKTILNTLFHRAITTGKRVRTETQIAYSAVSVSYAAVKLAEKILNGLEGRSAMVFGAGEAAELLVKNLQGKGLSRLVITNRHYDKALELAGKFDGEAVPFANALSHADDIDIIVTATGASQYIVKAWDVRNLMMRRSVKPLVAIDIAVPSDIEPEVGNIRNVSLYNMDDLQGIVEKNIRFREGEAERAEIIVEEEIRSIEERFTYLSTRPVMVSLSDKAEEIRQREMRKGMAKIDGLTDEDKRVLNHMTHMIVRKILREPMIHLNEHAGTEWETPDKIALTRLFKLDVRKGQELEK</sequence>